<dbReference type="RefSeq" id="WP_175170725.1">
    <property type="nucleotide sequence ID" value="NZ_CADIJQ010000007.1"/>
</dbReference>
<keyword evidence="2" id="KW-0378">Hydrolase</keyword>
<reference evidence="5 6" key="1">
    <citation type="submission" date="2020-04" db="EMBL/GenBank/DDBJ databases">
        <authorList>
            <person name="De Canck E."/>
        </authorList>
    </citation>
    <scope>NUCLEOTIDE SEQUENCE [LARGE SCALE GENOMIC DNA]</scope>
    <source>
        <strain evidence="5 6">LMG 3441</strain>
    </source>
</reference>
<evidence type="ECO:0000256" key="3">
    <source>
        <dbReference type="ARBA" id="ARBA00022840"/>
    </source>
</evidence>
<dbReference type="NCBIfam" id="TIGR01613">
    <property type="entry name" value="primase_Cterm"/>
    <property type="match status" value="1"/>
</dbReference>
<accession>A0A6S7AEK6</accession>
<dbReference type="InterPro" id="IPR014015">
    <property type="entry name" value="Helicase_SF3_DNA-vir"/>
</dbReference>
<dbReference type="Pfam" id="PF19263">
    <property type="entry name" value="DUF5906"/>
    <property type="match status" value="1"/>
</dbReference>
<dbReference type="AlphaFoldDB" id="A0A6S7AEK6"/>
<protein>
    <recommendedName>
        <fullName evidence="4">SF3 helicase domain-containing protein</fullName>
    </recommendedName>
</protein>
<evidence type="ECO:0000256" key="2">
    <source>
        <dbReference type="ARBA" id="ARBA00022801"/>
    </source>
</evidence>
<dbReference type="InterPro" id="IPR027417">
    <property type="entry name" value="P-loop_NTPase"/>
</dbReference>
<dbReference type="PANTHER" id="PTHR35372:SF2">
    <property type="entry name" value="SF3 HELICASE DOMAIN-CONTAINING PROTEIN"/>
    <property type="match status" value="1"/>
</dbReference>
<sequence>MSRPPPFEPIRFAEKLEISGNYASDNSLLYEWTGTHWKVIDDAMGERMALKWIASDGRGTINAANARAAYQTAVRWLPMLGEPTDTTIIPVRNGYLHLDHGLVLKEHDKSLGLRHVLSCDFDPSAPAPIEFNTFMQRILPFAEVRARIQEYVGYTLLPDARYQRAQIWLGSGANGKGTLANLAQALHERTAAVQLDCLDGFRMASMVGASLIYCDEAPQRNINEQAMKSLIAGELVQIDRKYRDPITVRVNGKWLILANHIPAIADQSTGFWRRFDVVPFSVEIPESERDPLLAKRIIARELSGVLNWALEGLQRLLARGRFDEAVPAPMRIAAQSARAETNSVQAWAHDLGIDLTTSVGTPKVQVYSNYAGWCRENGMVPVASPKFWKRLPDSVGIVAEGRMLTKAGRVRTCNVRL</sequence>
<dbReference type="Proteomes" id="UP000494269">
    <property type="component" value="Unassembled WGS sequence"/>
</dbReference>
<dbReference type="SUPFAM" id="SSF52540">
    <property type="entry name" value="P-loop containing nucleoside triphosphate hydrolases"/>
    <property type="match status" value="1"/>
</dbReference>
<keyword evidence="1" id="KW-0547">Nucleotide-binding</keyword>
<evidence type="ECO:0000256" key="1">
    <source>
        <dbReference type="ARBA" id="ARBA00022741"/>
    </source>
</evidence>
<dbReference type="PROSITE" id="PS51206">
    <property type="entry name" value="SF3_HELICASE_1"/>
    <property type="match status" value="1"/>
</dbReference>
<name>A0A6S7AEK6_9BURK</name>
<dbReference type="PANTHER" id="PTHR35372">
    <property type="entry name" value="ATP BINDING PROTEIN-RELATED"/>
    <property type="match status" value="1"/>
</dbReference>
<dbReference type="InterPro" id="IPR014818">
    <property type="entry name" value="Phage/plasmid_primase_P4_C"/>
</dbReference>
<organism evidence="5 6">
    <name type="scientific">Achromobacter kerstersii</name>
    <dbReference type="NCBI Taxonomy" id="1353890"/>
    <lineage>
        <taxon>Bacteria</taxon>
        <taxon>Pseudomonadati</taxon>
        <taxon>Pseudomonadota</taxon>
        <taxon>Betaproteobacteria</taxon>
        <taxon>Burkholderiales</taxon>
        <taxon>Alcaligenaceae</taxon>
        <taxon>Achromobacter</taxon>
    </lineage>
</organism>
<keyword evidence="3" id="KW-0067">ATP-binding</keyword>
<evidence type="ECO:0000313" key="6">
    <source>
        <dbReference type="Proteomes" id="UP000494269"/>
    </source>
</evidence>
<dbReference type="InterPro" id="IPR045455">
    <property type="entry name" value="NrS-1_pol-like_helicase"/>
</dbReference>
<gene>
    <name evidence="5" type="ORF">LMG3441_03983</name>
</gene>
<dbReference type="GO" id="GO:0016787">
    <property type="term" value="F:hydrolase activity"/>
    <property type="evidence" value="ECO:0007669"/>
    <property type="project" value="UniProtKB-KW"/>
</dbReference>
<keyword evidence="6" id="KW-1185">Reference proteome</keyword>
<dbReference type="EMBL" id="CADIJQ010000007">
    <property type="protein sequence ID" value="CAB3723055.1"/>
    <property type="molecule type" value="Genomic_DNA"/>
</dbReference>
<dbReference type="InterPro" id="IPR006500">
    <property type="entry name" value="Helicase_put_C_phage/plasmid"/>
</dbReference>
<evidence type="ECO:0000259" key="4">
    <source>
        <dbReference type="PROSITE" id="PS51206"/>
    </source>
</evidence>
<dbReference type="Gene3D" id="3.40.50.300">
    <property type="entry name" value="P-loop containing nucleotide triphosphate hydrolases"/>
    <property type="match status" value="1"/>
</dbReference>
<feature type="domain" description="SF3 helicase" evidence="4">
    <location>
        <begin position="143"/>
        <end position="293"/>
    </location>
</feature>
<dbReference type="SMART" id="SM00885">
    <property type="entry name" value="D5_N"/>
    <property type="match status" value="1"/>
</dbReference>
<proteinExistence type="predicted"/>
<dbReference type="InterPro" id="IPR051620">
    <property type="entry name" value="ORF904-like_C"/>
</dbReference>
<evidence type="ECO:0000313" key="5">
    <source>
        <dbReference type="EMBL" id="CAB3723055.1"/>
    </source>
</evidence>
<dbReference type="GO" id="GO:0005524">
    <property type="term" value="F:ATP binding"/>
    <property type="evidence" value="ECO:0007669"/>
    <property type="project" value="UniProtKB-KW"/>
</dbReference>